<sequence>MNIGDIVSALLPSLLMFFAVSLGANSLERAVQNFARNRFEIGRLTGEAEAVRARMGEIRGEYETLKEEKAGIELKLSERQSTYGQLMAREVQFSDPRNMVVYEIGLPRPRQSGWYVKAIGPEMHEMFTGPASTVSAFPGRRAARLVLWGIDDEEVARLRAKKVFGALSEIMVIRRFDGKLKLTDA</sequence>
<accession>A0ABV7VHY7</accession>
<name>A0ABV7VHY7_9PROT</name>
<dbReference type="RefSeq" id="WP_379727723.1">
    <property type="nucleotide sequence ID" value="NZ_JBHRYJ010000003.1"/>
</dbReference>
<comment type="caution">
    <text evidence="1">The sequence shown here is derived from an EMBL/GenBank/DDBJ whole genome shotgun (WGS) entry which is preliminary data.</text>
</comment>
<evidence type="ECO:0000313" key="2">
    <source>
        <dbReference type="Proteomes" id="UP001595711"/>
    </source>
</evidence>
<reference evidence="2" key="1">
    <citation type="journal article" date="2019" name="Int. J. Syst. Evol. Microbiol.">
        <title>The Global Catalogue of Microorganisms (GCM) 10K type strain sequencing project: providing services to taxonomists for standard genome sequencing and annotation.</title>
        <authorList>
            <consortium name="The Broad Institute Genomics Platform"/>
            <consortium name="The Broad Institute Genome Sequencing Center for Infectious Disease"/>
            <person name="Wu L."/>
            <person name="Ma J."/>
        </authorList>
    </citation>
    <scope>NUCLEOTIDE SEQUENCE [LARGE SCALE GENOMIC DNA]</scope>
    <source>
        <strain evidence="2">KCTC 42182</strain>
    </source>
</reference>
<proteinExistence type="predicted"/>
<gene>
    <name evidence="1" type="ORF">ACFOOQ_14005</name>
</gene>
<protein>
    <submittedName>
        <fullName evidence="1">Uncharacterized protein</fullName>
    </submittedName>
</protein>
<evidence type="ECO:0000313" key="1">
    <source>
        <dbReference type="EMBL" id="MFC3676667.1"/>
    </source>
</evidence>
<dbReference type="Proteomes" id="UP001595711">
    <property type="component" value="Unassembled WGS sequence"/>
</dbReference>
<organism evidence="1 2">
    <name type="scientific">Ferrovibrio xuzhouensis</name>
    <dbReference type="NCBI Taxonomy" id="1576914"/>
    <lineage>
        <taxon>Bacteria</taxon>
        <taxon>Pseudomonadati</taxon>
        <taxon>Pseudomonadota</taxon>
        <taxon>Alphaproteobacteria</taxon>
        <taxon>Rhodospirillales</taxon>
        <taxon>Rhodospirillaceae</taxon>
        <taxon>Ferrovibrio</taxon>
    </lineage>
</organism>
<dbReference type="EMBL" id="JBHRYJ010000003">
    <property type="protein sequence ID" value="MFC3676667.1"/>
    <property type="molecule type" value="Genomic_DNA"/>
</dbReference>
<keyword evidence="2" id="KW-1185">Reference proteome</keyword>